<evidence type="ECO:0000256" key="3">
    <source>
        <dbReference type="ARBA" id="ARBA00016943"/>
    </source>
</evidence>
<gene>
    <name evidence="14" type="ORF">B0A54_02379</name>
</gene>
<feature type="binding site" evidence="12">
    <location>
        <position position="256"/>
    </location>
    <ligand>
        <name>K(+)</name>
        <dbReference type="ChEBI" id="CHEBI:29103"/>
    </ligand>
</feature>
<keyword evidence="6 12" id="KW-0547">Nucleotide-binding</keyword>
<dbReference type="AlphaFoldDB" id="A0A4U0VC53"/>
<feature type="active site" description="Proton acceptor" evidence="12">
    <location>
        <position position="219"/>
    </location>
</feature>
<evidence type="ECO:0000256" key="2">
    <source>
        <dbReference type="ARBA" id="ARBA00012035"/>
    </source>
</evidence>
<dbReference type="InterPro" id="IPR002173">
    <property type="entry name" value="Carboh/pur_kinase_PfkB_CS"/>
</dbReference>
<feature type="binding site" evidence="12">
    <location>
        <position position="258"/>
    </location>
    <ligand>
        <name>K(+)</name>
        <dbReference type="ChEBI" id="CHEBI:29103"/>
    </ligand>
</feature>
<comment type="caution">
    <text evidence="14">The sequence shown here is derived from an EMBL/GenBank/DDBJ whole genome shotgun (WGS) entry which is preliminary data.</text>
</comment>
<feature type="binding site" evidence="12">
    <location>
        <position position="146"/>
    </location>
    <ligand>
        <name>substrate</name>
    </ligand>
</feature>
<name>A0A4U0VC53_9PEZI</name>
<evidence type="ECO:0000256" key="7">
    <source>
        <dbReference type="ARBA" id="ARBA00022777"/>
    </source>
</evidence>
<dbReference type="SUPFAM" id="SSF53613">
    <property type="entry name" value="Ribokinase-like"/>
    <property type="match status" value="1"/>
</dbReference>
<proteinExistence type="inferred from homology"/>
<evidence type="ECO:0000256" key="5">
    <source>
        <dbReference type="ARBA" id="ARBA00022723"/>
    </source>
</evidence>
<dbReference type="PRINTS" id="PR00990">
    <property type="entry name" value="RIBOKINASE"/>
</dbReference>
<evidence type="ECO:0000256" key="9">
    <source>
        <dbReference type="ARBA" id="ARBA00022842"/>
    </source>
</evidence>
<feature type="binding site" evidence="12">
    <location>
        <position position="219"/>
    </location>
    <ligand>
        <name>substrate</name>
    </ligand>
</feature>
<comment type="catalytic activity">
    <reaction evidence="12">
        <text>D-ribose + ATP = D-ribose 5-phosphate + ADP + H(+)</text>
        <dbReference type="Rhea" id="RHEA:13697"/>
        <dbReference type="ChEBI" id="CHEBI:15378"/>
        <dbReference type="ChEBI" id="CHEBI:30616"/>
        <dbReference type="ChEBI" id="CHEBI:47013"/>
        <dbReference type="ChEBI" id="CHEBI:78346"/>
        <dbReference type="ChEBI" id="CHEBI:456216"/>
        <dbReference type="EC" id="2.7.1.15"/>
    </reaction>
</comment>
<keyword evidence="12" id="KW-0539">Nucleus</keyword>
<keyword evidence="10 12" id="KW-0630">Potassium</keyword>
<feature type="binding site" evidence="12">
    <location>
        <begin position="186"/>
        <end position="191"/>
    </location>
    <ligand>
        <name>ATP</name>
        <dbReference type="ChEBI" id="CHEBI:30616"/>
    </ligand>
</feature>
<dbReference type="HAMAP" id="MF_01987">
    <property type="entry name" value="Ribokinase"/>
    <property type="match status" value="1"/>
</dbReference>
<dbReference type="PANTHER" id="PTHR10584:SF166">
    <property type="entry name" value="RIBOKINASE"/>
    <property type="match status" value="1"/>
</dbReference>
<evidence type="ECO:0000256" key="10">
    <source>
        <dbReference type="ARBA" id="ARBA00022958"/>
    </source>
</evidence>
<comment type="similarity">
    <text evidence="12">Belongs to the carbohydrate kinase PfkB family. Ribokinase subfamily.</text>
</comment>
<dbReference type="GO" id="GO:0005737">
    <property type="term" value="C:cytoplasm"/>
    <property type="evidence" value="ECO:0007669"/>
    <property type="project" value="UniProtKB-SubCell"/>
</dbReference>
<comment type="cofactor">
    <cofactor evidence="12">
        <name>Mg(2+)</name>
        <dbReference type="ChEBI" id="CHEBI:18420"/>
    </cofactor>
    <text evidence="12">Requires a divalent cation, most likely magnesium in vivo, as an electrophilic catalyst to aid phosphoryl group transfer. It is the chelate of the metal and the nucleotide that is the actual substrate.</text>
</comment>
<dbReference type="PANTHER" id="PTHR10584">
    <property type="entry name" value="SUGAR KINASE"/>
    <property type="match status" value="1"/>
</dbReference>
<dbReference type="GO" id="GO:0004747">
    <property type="term" value="F:ribokinase activity"/>
    <property type="evidence" value="ECO:0007669"/>
    <property type="project" value="UniProtKB-UniRule"/>
</dbReference>
<dbReference type="OrthoDB" id="415590at2759"/>
<feature type="binding site" evidence="12">
    <location>
        <begin position="13"/>
        <end position="15"/>
    </location>
    <ligand>
        <name>substrate</name>
    </ligand>
</feature>
<evidence type="ECO:0000259" key="13">
    <source>
        <dbReference type="Pfam" id="PF00294"/>
    </source>
</evidence>
<dbReference type="GO" id="GO:0019303">
    <property type="term" value="P:D-ribose catabolic process"/>
    <property type="evidence" value="ECO:0007669"/>
    <property type="project" value="UniProtKB-UniRule"/>
</dbReference>
<evidence type="ECO:0000256" key="11">
    <source>
        <dbReference type="ARBA" id="ARBA00023277"/>
    </source>
</evidence>
<feature type="domain" description="Carbohydrate kinase PfkB" evidence="13">
    <location>
        <begin position="168"/>
        <end position="264"/>
    </location>
</feature>
<dbReference type="GO" id="GO:0005524">
    <property type="term" value="F:ATP binding"/>
    <property type="evidence" value="ECO:0007669"/>
    <property type="project" value="UniProtKB-UniRule"/>
</dbReference>
<keyword evidence="5 12" id="KW-0479">Metal-binding</keyword>
<dbReference type="InterPro" id="IPR011611">
    <property type="entry name" value="PfkB_dom"/>
</dbReference>
<dbReference type="Gene3D" id="3.40.1190.20">
    <property type="match status" value="2"/>
</dbReference>
<evidence type="ECO:0000256" key="6">
    <source>
        <dbReference type="ARBA" id="ARBA00022741"/>
    </source>
</evidence>
<dbReference type="Pfam" id="PF00294">
    <property type="entry name" value="PfkB"/>
    <property type="match status" value="2"/>
</dbReference>
<dbReference type="InterPro" id="IPR011877">
    <property type="entry name" value="Ribokinase"/>
</dbReference>
<dbReference type="Proteomes" id="UP000310066">
    <property type="component" value="Unassembled WGS sequence"/>
</dbReference>
<evidence type="ECO:0000256" key="8">
    <source>
        <dbReference type="ARBA" id="ARBA00022840"/>
    </source>
</evidence>
<feature type="binding site" evidence="12">
    <location>
        <position position="215"/>
    </location>
    <ligand>
        <name>K(+)</name>
        <dbReference type="ChEBI" id="CHEBI:29103"/>
    </ligand>
</feature>
<dbReference type="CDD" id="cd01174">
    <property type="entry name" value="ribokinase"/>
    <property type="match status" value="1"/>
</dbReference>
<dbReference type="GO" id="GO:0046872">
    <property type="term" value="F:metal ion binding"/>
    <property type="evidence" value="ECO:0007669"/>
    <property type="project" value="UniProtKB-KW"/>
</dbReference>
<reference evidence="14 15" key="1">
    <citation type="submission" date="2017-03" db="EMBL/GenBank/DDBJ databases">
        <title>Genomes of endolithic fungi from Antarctica.</title>
        <authorList>
            <person name="Coleine C."/>
            <person name="Masonjones S."/>
            <person name="Stajich J.E."/>
        </authorList>
    </citation>
    <scope>NUCLEOTIDE SEQUENCE [LARGE SCALE GENOMIC DNA]</scope>
    <source>
        <strain evidence="14 15">CCFEE 5311</strain>
    </source>
</reference>
<feature type="domain" description="Carbohydrate kinase PfkB" evidence="13">
    <location>
        <begin position="5"/>
        <end position="164"/>
    </location>
</feature>
<keyword evidence="7 12" id="KW-0418">Kinase</keyword>
<comment type="subunit">
    <text evidence="12">Homodimer.</text>
</comment>
<comment type="pathway">
    <text evidence="12">Carbohydrate metabolism; D-ribose degradation; D-ribose 5-phosphate from beta-D-ribopyranose: step 2/2.</text>
</comment>
<keyword evidence="8 12" id="KW-0067">ATP-binding</keyword>
<dbReference type="EMBL" id="NAJP01000008">
    <property type="protein sequence ID" value="TKA46547.1"/>
    <property type="molecule type" value="Genomic_DNA"/>
</dbReference>
<organism evidence="14 15">
    <name type="scientific">Friedmanniomyces endolithicus</name>
    <dbReference type="NCBI Taxonomy" id="329885"/>
    <lineage>
        <taxon>Eukaryota</taxon>
        <taxon>Fungi</taxon>
        <taxon>Dikarya</taxon>
        <taxon>Ascomycota</taxon>
        <taxon>Pezizomycotina</taxon>
        <taxon>Dothideomycetes</taxon>
        <taxon>Dothideomycetidae</taxon>
        <taxon>Mycosphaerellales</taxon>
        <taxon>Teratosphaeriaceae</taxon>
        <taxon>Friedmanniomyces</taxon>
    </lineage>
</organism>
<comment type="caution">
    <text evidence="12">Lacks conserved residue(s) required for the propagation of feature annotation.</text>
</comment>
<evidence type="ECO:0000256" key="12">
    <source>
        <dbReference type="HAMAP-Rule" id="MF_03215"/>
    </source>
</evidence>
<sequence>MAPHHVSVIGSLNVDFIIRTPRVPDAGETLTAHSFDTGFGGKGANQAVACARLADEDVKVSMVGQVGDDSFGADYLKALEREGIEGKGVRRLEGKKTGVSTIIVDDATGENRILFAPNANYAFSGEWTAAWELVPGEAEVVVFQLEMPLGVSESTLLAGDAAASHSPEQLASHFLHKGVKDAVIITLGGDGLVYATSSGLSGRVAAKKVKVVDTTAAGDTFVGGYAVKRARDTGKSFGYLKALDFATLAASKTVEREGAMAAIPRINELSVN</sequence>
<dbReference type="InterPro" id="IPR002139">
    <property type="entry name" value="Ribo/fructo_kinase"/>
</dbReference>
<feature type="binding site" evidence="12">
    <location>
        <position position="213"/>
    </location>
    <ligand>
        <name>K(+)</name>
        <dbReference type="ChEBI" id="CHEBI:29103"/>
    </ligand>
</feature>
<feature type="binding site" evidence="12">
    <location>
        <position position="253"/>
    </location>
    <ligand>
        <name>K(+)</name>
        <dbReference type="ChEBI" id="CHEBI:29103"/>
    </ligand>
</feature>
<evidence type="ECO:0000256" key="4">
    <source>
        <dbReference type="ARBA" id="ARBA00022679"/>
    </source>
</evidence>
<comment type="activity regulation">
    <text evidence="12">Activated by a monovalent cation that binds near, but not in, the active site. The most likely occupant of the site in vivo is potassium. Ion binding induces a conformational change that may alter substrate affinity.</text>
</comment>
<comment type="similarity">
    <text evidence="1">Belongs to the carbohydrate kinase pfkB family.</text>
</comment>
<dbReference type="PROSITE" id="PS00584">
    <property type="entry name" value="PFKB_KINASES_2"/>
    <property type="match status" value="1"/>
</dbReference>
<comment type="subcellular location">
    <subcellularLocation>
        <location evidence="12">Cytoplasm</location>
    </subcellularLocation>
    <subcellularLocation>
        <location evidence="12">Nucleus</location>
    </subcellularLocation>
</comment>
<dbReference type="STRING" id="329885.A0A4U0VC53"/>
<evidence type="ECO:0000313" key="14">
    <source>
        <dbReference type="EMBL" id="TKA46547.1"/>
    </source>
</evidence>
<accession>A0A4U0VC53</accession>
<dbReference type="UniPathway" id="UPA00916">
    <property type="reaction ID" value="UER00889"/>
</dbReference>
<evidence type="ECO:0000256" key="1">
    <source>
        <dbReference type="ARBA" id="ARBA00005380"/>
    </source>
</evidence>
<feature type="binding site" evidence="12">
    <location>
        <begin position="41"/>
        <end position="45"/>
    </location>
    <ligand>
        <name>substrate</name>
    </ligand>
</feature>
<dbReference type="EC" id="2.7.1.15" evidence="2 12"/>
<keyword evidence="4 12" id="KW-0808">Transferase</keyword>
<keyword evidence="12" id="KW-0963">Cytoplasm</keyword>
<comment type="function">
    <text evidence="12">Catalyzes the phosphorylation of ribose at O-5 in a reaction requiring ATP and magnesium. The resulting D-ribose-5-phosphate can then be used either for sythesis of nucleotides, histidine, and tryptophan, or as a component of the pentose phosphate pathway.</text>
</comment>
<protein>
    <recommendedName>
        <fullName evidence="3 12">Ribokinase</fullName>
        <shortName evidence="12">RK</shortName>
        <ecNumber evidence="2 12">2.7.1.15</ecNumber>
    </recommendedName>
</protein>
<dbReference type="InterPro" id="IPR029056">
    <property type="entry name" value="Ribokinase-like"/>
</dbReference>
<keyword evidence="9 12" id="KW-0460">Magnesium</keyword>
<dbReference type="GO" id="GO:0005634">
    <property type="term" value="C:nucleus"/>
    <property type="evidence" value="ECO:0007669"/>
    <property type="project" value="UniProtKB-SubCell"/>
</dbReference>
<evidence type="ECO:0000313" key="15">
    <source>
        <dbReference type="Proteomes" id="UP000310066"/>
    </source>
</evidence>
<feature type="binding site" evidence="12">
    <location>
        <begin position="218"/>
        <end position="219"/>
    </location>
    <ligand>
        <name>ATP</name>
        <dbReference type="ChEBI" id="CHEBI:30616"/>
    </ligand>
</feature>
<keyword evidence="11 12" id="KW-0119">Carbohydrate metabolism</keyword>